<evidence type="ECO:0000313" key="1">
    <source>
        <dbReference type="EMBL" id="OMO81774.1"/>
    </source>
</evidence>
<dbReference type="Gramene" id="OMO81774">
    <property type="protein sequence ID" value="OMO81774"/>
    <property type="gene ID" value="CCACVL1_12218"/>
</dbReference>
<proteinExistence type="predicted"/>
<sequence>MECPLSKKTTIVLATHGTKFFFDYSFEPSS</sequence>
<gene>
    <name evidence="1" type="ORF">CCACVL1_12218</name>
</gene>
<keyword evidence="2" id="KW-1185">Reference proteome</keyword>
<reference evidence="1 2" key="1">
    <citation type="submission" date="2013-09" db="EMBL/GenBank/DDBJ databases">
        <title>Corchorus capsularis genome sequencing.</title>
        <authorList>
            <person name="Alam M."/>
            <person name="Haque M.S."/>
            <person name="Islam M.S."/>
            <person name="Emdad E.M."/>
            <person name="Islam M.M."/>
            <person name="Ahmed B."/>
            <person name="Halim A."/>
            <person name="Hossen Q.M.M."/>
            <person name="Hossain M.Z."/>
            <person name="Ahmed R."/>
            <person name="Khan M.M."/>
            <person name="Islam R."/>
            <person name="Rashid M.M."/>
            <person name="Khan S.A."/>
            <person name="Rahman M.S."/>
            <person name="Alam M."/>
        </authorList>
    </citation>
    <scope>NUCLEOTIDE SEQUENCE [LARGE SCALE GENOMIC DNA]</scope>
    <source>
        <strain evidence="2">cv. CVL-1</strain>
        <tissue evidence="1">Whole seedling</tissue>
    </source>
</reference>
<name>A0A1R3IGR7_COCAP</name>
<accession>A0A1R3IGR7</accession>
<evidence type="ECO:0000313" key="2">
    <source>
        <dbReference type="Proteomes" id="UP000188268"/>
    </source>
</evidence>
<dbReference type="Proteomes" id="UP000188268">
    <property type="component" value="Unassembled WGS sequence"/>
</dbReference>
<dbReference type="EMBL" id="AWWV01010084">
    <property type="protein sequence ID" value="OMO81774.1"/>
    <property type="molecule type" value="Genomic_DNA"/>
</dbReference>
<organism evidence="1 2">
    <name type="scientific">Corchorus capsularis</name>
    <name type="common">Jute</name>
    <dbReference type="NCBI Taxonomy" id="210143"/>
    <lineage>
        <taxon>Eukaryota</taxon>
        <taxon>Viridiplantae</taxon>
        <taxon>Streptophyta</taxon>
        <taxon>Embryophyta</taxon>
        <taxon>Tracheophyta</taxon>
        <taxon>Spermatophyta</taxon>
        <taxon>Magnoliopsida</taxon>
        <taxon>eudicotyledons</taxon>
        <taxon>Gunneridae</taxon>
        <taxon>Pentapetalae</taxon>
        <taxon>rosids</taxon>
        <taxon>malvids</taxon>
        <taxon>Malvales</taxon>
        <taxon>Malvaceae</taxon>
        <taxon>Grewioideae</taxon>
        <taxon>Apeibeae</taxon>
        <taxon>Corchorus</taxon>
    </lineage>
</organism>
<dbReference type="AlphaFoldDB" id="A0A1R3IGR7"/>
<protein>
    <submittedName>
        <fullName evidence="1">Uncharacterized protein</fullName>
    </submittedName>
</protein>
<comment type="caution">
    <text evidence="1">The sequence shown here is derived from an EMBL/GenBank/DDBJ whole genome shotgun (WGS) entry which is preliminary data.</text>
</comment>